<keyword evidence="7" id="KW-1185">Reference proteome</keyword>
<dbReference type="OrthoDB" id="10017054at2759"/>
<protein>
    <recommendedName>
        <fullName evidence="5">Calponin-homology (CH) domain-containing protein</fullName>
    </recommendedName>
</protein>
<dbReference type="CDD" id="cd21217">
    <property type="entry name" value="CH_PLS_FIM_rpt1"/>
    <property type="match status" value="1"/>
</dbReference>
<evidence type="ECO:0000256" key="3">
    <source>
        <dbReference type="SAM" id="Coils"/>
    </source>
</evidence>
<dbReference type="InterPro" id="IPR039959">
    <property type="entry name" value="Fimbrin/Plastin"/>
</dbReference>
<feature type="compositionally biased region" description="Polar residues" evidence="4">
    <location>
        <begin position="65"/>
        <end position="74"/>
    </location>
</feature>
<evidence type="ECO:0000259" key="5">
    <source>
        <dbReference type="PROSITE" id="PS50021"/>
    </source>
</evidence>
<dbReference type="PROSITE" id="PS50021">
    <property type="entry name" value="CH"/>
    <property type="match status" value="2"/>
</dbReference>
<evidence type="ECO:0000256" key="4">
    <source>
        <dbReference type="SAM" id="MobiDB-lite"/>
    </source>
</evidence>
<dbReference type="GeneID" id="42002389"/>
<dbReference type="GO" id="GO:0032432">
    <property type="term" value="C:actin filament bundle"/>
    <property type="evidence" value="ECO:0007669"/>
    <property type="project" value="TreeGrafter"/>
</dbReference>
<dbReference type="SMART" id="SM00033">
    <property type="entry name" value="CH"/>
    <property type="match status" value="2"/>
</dbReference>
<dbReference type="InterPro" id="IPR036872">
    <property type="entry name" value="CH_dom_sf"/>
</dbReference>
<feature type="domain" description="Calponin-homology (CH)" evidence="5">
    <location>
        <begin position="118"/>
        <end position="236"/>
    </location>
</feature>
<evidence type="ECO:0000313" key="6">
    <source>
        <dbReference type="EMBL" id="TPX36732.1"/>
    </source>
</evidence>
<dbReference type="GO" id="GO:0005737">
    <property type="term" value="C:cytoplasm"/>
    <property type="evidence" value="ECO:0007669"/>
    <property type="project" value="TreeGrafter"/>
</dbReference>
<dbReference type="STRING" id="1806994.A0A507CAT4"/>
<dbReference type="GO" id="GO:0051017">
    <property type="term" value="P:actin filament bundle assembly"/>
    <property type="evidence" value="ECO:0007669"/>
    <property type="project" value="InterPro"/>
</dbReference>
<keyword evidence="2" id="KW-0009">Actin-binding</keyword>
<gene>
    <name evidence="6" type="ORF">SmJEL517_g01164</name>
</gene>
<feature type="region of interest" description="Disordered" evidence="4">
    <location>
        <begin position="1"/>
        <end position="74"/>
    </location>
</feature>
<feature type="compositionally biased region" description="Polar residues" evidence="4">
    <location>
        <begin position="1"/>
        <end position="26"/>
    </location>
</feature>
<dbReference type="GO" id="GO:0051639">
    <property type="term" value="P:actin filament network formation"/>
    <property type="evidence" value="ECO:0007669"/>
    <property type="project" value="TreeGrafter"/>
</dbReference>
<organism evidence="6 7">
    <name type="scientific">Synchytrium microbalum</name>
    <dbReference type="NCBI Taxonomy" id="1806994"/>
    <lineage>
        <taxon>Eukaryota</taxon>
        <taxon>Fungi</taxon>
        <taxon>Fungi incertae sedis</taxon>
        <taxon>Chytridiomycota</taxon>
        <taxon>Chytridiomycota incertae sedis</taxon>
        <taxon>Chytridiomycetes</taxon>
        <taxon>Synchytriales</taxon>
        <taxon>Synchytriaceae</taxon>
        <taxon>Synchytrium</taxon>
    </lineage>
</organism>
<dbReference type="GO" id="GO:0051015">
    <property type="term" value="F:actin filament binding"/>
    <property type="evidence" value="ECO:0007669"/>
    <property type="project" value="InterPro"/>
</dbReference>
<feature type="domain" description="Calponin-homology (CH)" evidence="5">
    <location>
        <begin position="251"/>
        <end position="358"/>
    </location>
</feature>
<keyword evidence="1" id="KW-0677">Repeat</keyword>
<reference evidence="6 7" key="1">
    <citation type="journal article" date="2019" name="Sci. Rep.">
        <title>Comparative genomics of chytrid fungi reveal insights into the obligate biotrophic and pathogenic lifestyle of Synchytrium endobioticum.</title>
        <authorList>
            <person name="van de Vossenberg B.T.L.H."/>
            <person name="Warris S."/>
            <person name="Nguyen H.D.T."/>
            <person name="van Gent-Pelzer M.P.E."/>
            <person name="Joly D.L."/>
            <person name="van de Geest H.C."/>
            <person name="Bonants P.J.M."/>
            <person name="Smith D.S."/>
            <person name="Levesque C.A."/>
            <person name="van der Lee T.A.J."/>
        </authorList>
    </citation>
    <scope>NUCLEOTIDE SEQUENCE [LARGE SCALE GENOMIC DNA]</scope>
    <source>
        <strain evidence="6 7">JEL517</strain>
    </source>
</reference>
<dbReference type="RefSeq" id="XP_031026946.1">
    <property type="nucleotide sequence ID" value="XM_031167092.1"/>
</dbReference>
<dbReference type="AlphaFoldDB" id="A0A507CAT4"/>
<evidence type="ECO:0000256" key="1">
    <source>
        <dbReference type="ARBA" id="ARBA00022737"/>
    </source>
</evidence>
<feature type="coiled-coil region" evidence="3">
    <location>
        <begin position="767"/>
        <end position="797"/>
    </location>
</feature>
<proteinExistence type="predicted"/>
<dbReference type="Gene3D" id="1.20.5.170">
    <property type="match status" value="1"/>
</dbReference>
<dbReference type="PANTHER" id="PTHR19961:SF18">
    <property type="entry name" value="FI19014P1"/>
    <property type="match status" value="1"/>
</dbReference>
<dbReference type="EMBL" id="QEAO01000004">
    <property type="protein sequence ID" value="TPX36732.1"/>
    <property type="molecule type" value="Genomic_DNA"/>
</dbReference>
<dbReference type="CDD" id="cd21218">
    <property type="entry name" value="CH_PLS_FIM_rpt2"/>
    <property type="match status" value="1"/>
</dbReference>
<feature type="compositionally biased region" description="Polar residues" evidence="4">
    <location>
        <begin position="40"/>
        <end position="49"/>
    </location>
</feature>
<feature type="coiled-coil region" evidence="3">
    <location>
        <begin position="582"/>
        <end position="675"/>
    </location>
</feature>
<dbReference type="InterPro" id="IPR001715">
    <property type="entry name" value="CH_dom"/>
</dbReference>
<feature type="coiled-coil region" evidence="3">
    <location>
        <begin position="369"/>
        <end position="539"/>
    </location>
</feature>
<evidence type="ECO:0000256" key="2">
    <source>
        <dbReference type="ARBA" id="ARBA00023203"/>
    </source>
</evidence>
<dbReference type="Gene3D" id="1.10.418.10">
    <property type="entry name" value="Calponin-like domain"/>
    <property type="match status" value="2"/>
</dbReference>
<name>A0A507CAT4_9FUNG</name>
<dbReference type="Pfam" id="PF00307">
    <property type="entry name" value="CH"/>
    <property type="match status" value="2"/>
</dbReference>
<dbReference type="PANTHER" id="PTHR19961">
    <property type="entry name" value="FIMBRIN/PLASTIN"/>
    <property type="match status" value="1"/>
</dbReference>
<comment type="caution">
    <text evidence="6">The sequence shown here is derived from an EMBL/GenBank/DDBJ whole genome shotgun (WGS) entry which is preliminary data.</text>
</comment>
<accession>A0A507CAT4</accession>
<dbReference type="SUPFAM" id="SSF58100">
    <property type="entry name" value="Bacterial hemolysins"/>
    <property type="match status" value="1"/>
</dbReference>
<dbReference type="Proteomes" id="UP000319731">
    <property type="component" value="Unassembled WGS sequence"/>
</dbReference>
<dbReference type="GO" id="GO:0005884">
    <property type="term" value="C:actin filament"/>
    <property type="evidence" value="ECO:0007669"/>
    <property type="project" value="TreeGrafter"/>
</dbReference>
<sequence length="1244" mass="137979">MDDTSSSQYATPASALENRTSITSSSFEKEQQEGADGVSSLISRRTSSPHPRVSAAVQFDKRGRSSTVSSPKDLVSSSAMAEGLLRQAELDKSLVASESTFNFASLDHSNTIKHHLSDMEIEAYTAWINAEFGNDSRLAHLFPIEPTSLFKALASGLILCKLVNLVKPGTIDELGLIWAVQSPVRAMLSYHENLTKALEGSKKIGCQISNIGADDIIRGSPHLCSGLLWQLIKACAALLSNVKLDRSKGAVTQEAALLAWMNDRLSQSTITRRVTNFTTDLADCECLLHLLNQVSPKEITHIDIKNTLSEADLTRRAQRMLELADRIKCRQFATDASIATGNKHLNMGFLAGIYNVAQQSIGNDNREEMNRLKQELSQAMGRISMLESENKVLKDKCGALGKDVVEAHERAEAASAYVARLDRKIASASEDSQRLQAENDDLVRKLKAAKDENRGLGSDLEELKAKAEKDGKSLSKYKDEVKKQCAERDTLKQELNQSRQERDQLQSHIETCTSRIRALSAENEALEPLTEQVDKLRDDVRQLRVLESQKADQVQKLSAELSFARGTILETQRSLDDQRILASNYKTENDANRREIEGLTTELRSVKIGLENTVGELESAKRGYEQSSTKVKSLKQEQLVLEGVAEECERLKDQIRELKRSEVTAENEIQALMNSNQVLKSDLSNTVTSHAALARESSALKETAASLQSQLDECRQLLASTTSEKETLQAQELKLQESYDAILKQTELLTIQTATTTQDLEDHKRILTTKQDEVTSLKTERDALKLERERLEDSERLAHVSLQASKRDLYQVESRLSELYTLTDKQNTIQISISTQIQSQSAEITRLVTERNSLLKQHEDDLRKYDTLLDDVSRCRDLLATRAVRVTIVGSGSSVTLDRLAAGTDTSEAPLSASVTCVVDAHNRLLDGLERSQKKIARLENAIAVLKDVGSFKNNVNGGGGARVLQDSGSQLMDRLMKTPYKSVLAMILRPVVSLWTRGGARHLLGSTFEPSFLNGATHAAKSIMNSISHSPSKLPRMTTPTLNQHLQAALKTIHASNEAVNIRIRDVHAARIDSVDMLFGPSFYSKHTQTKLVAASKNDALRMYTSPNPSYSIYRLFNVSFAIPKNDTRPLYHSATDAIEEGLQLKINVALDADIDFVHRVKSVDETESVAAGSVIASSHGRRVLNVQFESPHIEGDEEELDADAVKEAFRNGGGWKVSDIDYLCERAQYLEFAERQQQQQDV</sequence>
<evidence type="ECO:0000313" key="7">
    <source>
        <dbReference type="Proteomes" id="UP000319731"/>
    </source>
</evidence>
<feature type="coiled-coil region" evidence="3">
    <location>
        <begin position="922"/>
        <end position="949"/>
    </location>
</feature>
<dbReference type="SUPFAM" id="SSF47576">
    <property type="entry name" value="Calponin-homology domain, CH-domain"/>
    <property type="match status" value="1"/>
</dbReference>
<feature type="coiled-coil region" evidence="3">
    <location>
        <begin position="704"/>
        <end position="731"/>
    </location>
</feature>
<keyword evidence="3" id="KW-0175">Coiled coil</keyword>